<gene>
    <name evidence="2" type="ORF">RIF29_07230</name>
</gene>
<keyword evidence="3" id="KW-1185">Reference proteome</keyword>
<feature type="compositionally biased region" description="Polar residues" evidence="1">
    <location>
        <begin position="57"/>
        <end position="70"/>
    </location>
</feature>
<dbReference type="AlphaFoldDB" id="A0AAN9PBZ3"/>
<feature type="region of interest" description="Disordered" evidence="1">
    <location>
        <begin position="54"/>
        <end position="110"/>
    </location>
</feature>
<dbReference type="EMBL" id="JAYWIO010000001">
    <property type="protein sequence ID" value="KAK7291799.1"/>
    <property type="molecule type" value="Genomic_DNA"/>
</dbReference>
<evidence type="ECO:0000313" key="2">
    <source>
        <dbReference type="EMBL" id="KAK7291799.1"/>
    </source>
</evidence>
<sequence length="159" mass="17768">MKISSFHSIEIVTNAFDAKFENFGVGDSQIETLEFLIYPRGLIIAIKLKSISDEVPSKQNGADEQANDNNDVSKTDESPPSETAAGESDQKVSENNDNGEENNEKKEEKETYIDFKIGAELGYIQFDEAEAAQKACAAAEPRWQKLKLCFLVDRRKLDN</sequence>
<reference evidence="2 3" key="1">
    <citation type="submission" date="2024-01" db="EMBL/GenBank/DDBJ databases">
        <title>The genomes of 5 underutilized Papilionoideae crops provide insights into root nodulation and disease resistanc.</title>
        <authorList>
            <person name="Yuan L."/>
        </authorList>
    </citation>
    <scope>NUCLEOTIDE SEQUENCE [LARGE SCALE GENOMIC DNA]</scope>
    <source>
        <strain evidence="2">ZHUSHIDOU_FW_LH</strain>
        <tissue evidence="2">Leaf</tissue>
    </source>
</reference>
<protein>
    <submittedName>
        <fullName evidence="2">Uncharacterized protein</fullName>
    </submittedName>
</protein>
<accession>A0AAN9PBZ3</accession>
<organism evidence="2 3">
    <name type="scientific">Crotalaria pallida</name>
    <name type="common">Smooth rattlebox</name>
    <name type="synonym">Crotalaria striata</name>
    <dbReference type="NCBI Taxonomy" id="3830"/>
    <lineage>
        <taxon>Eukaryota</taxon>
        <taxon>Viridiplantae</taxon>
        <taxon>Streptophyta</taxon>
        <taxon>Embryophyta</taxon>
        <taxon>Tracheophyta</taxon>
        <taxon>Spermatophyta</taxon>
        <taxon>Magnoliopsida</taxon>
        <taxon>eudicotyledons</taxon>
        <taxon>Gunneridae</taxon>
        <taxon>Pentapetalae</taxon>
        <taxon>rosids</taxon>
        <taxon>fabids</taxon>
        <taxon>Fabales</taxon>
        <taxon>Fabaceae</taxon>
        <taxon>Papilionoideae</taxon>
        <taxon>50 kb inversion clade</taxon>
        <taxon>genistoids sensu lato</taxon>
        <taxon>core genistoids</taxon>
        <taxon>Crotalarieae</taxon>
        <taxon>Crotalaria</taxon>
    </lineage>
</organism>
<name>A0AAN9PBZ3_CROPI</name>
<dbReference type="Proteomes" id="UP001372338">
    <property type="component" value="Unassembled WGS sequence"/>
</dbReference>
<evidence type="ECO:0000313" key="3">
    <source>
        <dbReference type="Proteomes" id="UP001372338"/>
    </source>
</evidence>
<proteinExistence type="predicted"/>
<comment type="caution">
    <text evidence="2">The sequence shown here is derived from an EMBL/GenBank/DDBJ whole genome shotgun (WGS) entry which is preliminary data.</text>
</comment>
<evidence type="ECO:0000256" key="1">
    <source>
        <dbReference type="SAM" id="MobiDB-lite"/>
    </source>
</evidence>